<dbReference type="EMBL" id="MIGC01004374">
    <property type="protein sequence ID" value="PHJ18149.1"/>
    <property type="molecule type" value="Genomic_DNA"/>
</dbReference>
<name>A0A2C6KLZ3_9APIC</name>
<dbReference type="AlphaFoldDB" id="A0A2C6KLZ3"/>
<evidence type="ECO:0000313" key="2">
    <source>
        <dbReference type="Proteomes" id="UP000221165"/>
    </source>
</evidence>
<proteinExistence type="predicted"/>
<reference evidence="1 2" key="1">
    <citation type="journal article" date="2017" name="Int. J. Parasitol.">
        <title>The genome of the protozoan parasite Cystoisospora suis and a reverse vaccinology approach to identify vaccine candidates.</title>
        <authorList>
            <person name="Palmieri N."/>
            <person name="Shrestha A."/>
            <person name="Ruttkowski B."/>
            <person name="Beck T."/>
            <person name="Vogl C."/>
            <person name="Tomley F."/>
            <person name="Blake D.P."/>
            <person name="Joachim A."/>
        </authorList>
    </citation>
    <scope>NUCLEOTIDE SEQUENCE [LARGE SCALE GENOMIC DNA]</scope>
    <source>
        <strain evidence="1 2">Wien I</strain>
    </source>
</reference>
<comment type="caution">
    <text evidence="1">The sequence shown here is derived from an EMBL/GenBank/DDBJ whole genome shotgun (WGS) entry which is preliminary data.</text>
</comment>
<gene>
    <name evidence="1" type="ORF">CSUI_008022</name>
</gene>
<protein>
    <submittedName>
        <fullName evidence="1">Uncharacterized protein</fullName>
    </submittedName>
</protein>
<organism evidence="1 2">
    <name type="scientific">Cystoisospora suis</name>
    <dbReference type="NCBI Taxonomy" id="483139"/>
    <lineage>
        <taxon>Eukaryota</taxon>
        <taxon>Sar</taxon>
        <taxon>Alveolata</taxon>
        <taxon>Apicomplexa</taxon>
        <taxon>Conoidasida</taxon>
        <taxon>Coccidia</taxon>
        <taxon>Eucoccidiorida</taxon>
        <taxon>Eimeriorina</taxon>
        <taxon>Sarcocystidae</taxon>
        <taxon>Cystoisospora</taxon>
    </lineage>
</organism>
<feature type="non-terminal residue" evidence="1">
    <location>
        <position position="18"/>
    </location>
</feature>
<dbReference type="VEuPathDB" id="ToxoDB:CSUI_008022"/>
<evidence type="ECO:0000313" key="1">
    <source>
        <dbReference type="EMBL" id="PHJ18149.1"/>
    </source>
</evidence>
<accession>A0A2C6KLZ3</accession>
<keyword evidence="2" id="KW-1185">Reference proteome</keyword>
<sequence>MKAGTQHISNSMCFLFSP</sequence>
<dbReference type="Proteomes" id="UP000221165">
    <property type="component" value="Unassembled WGS sequence"/>
</dbReference>